<feature type="compositionally biased region" description="Basic and acidic residues" evidence="1">
    <location>
        <begin position="178"/>
        <end position="210"/>
    </location>
</feature>
<dbReference type="EMBL" id="JBHMCY010000001">
    <property type="protein sequence ID" value="MFB9461246.1"/>
    <property type="molecule type" value="Genomic_DNA"/>
</dbReference>
<gene>
    <name evidence="2" type="ORF">ACFF45_00470</name>
</gene>
<reference evidence="2 3" key="1">
    <citation type="submission" date="2024-09" db="EMBL/GenBank/DDBJ databases">
        <authorList>
            <person name="Sun Q."/>
            <person name="Mori K."/>
        </authorList>
    </citation>
    <scope>NUCLEOTIDE SEQUENCE [LARGE SCALE GENOMIC DNA]</scope>
    <source>
        <strain evidence="2 3">JCM 6917</strain>
    </source>
</reference>
<feature type="compositionally biased region" description="Low complexity" evidence="1">
    <location>
        <begin position="211"/>
        <end position="224"/>
    </location>
</feature>
<name>A0ABV5MTA5_9ACTN</name>
<feature type="region of interest" description="Disordered" evidence="1">
    <location>
        <begin position="165"/>
        <end position="228"/>
    </location>
</feature>
<evidence type="ECO:0000313" key="3">
    <source>
        <dbReference type="Proteomes" id="UP001589709"/>
    </source>
</evidence>
<dbReference type="Proteomes" id="UP001589709">
    <property type="component" value="Unassembled WGS sequence"/>
</dbReference>
<feature type="compositionally biased region" description="Basic and acidic residues" evidence="1">
    <location>
        <begin position="245"/>
        <end position="274"/>
    </location>
</feature>
<comment type="caution">
    <text evidence="2">The sequence shown here is derived from an EMBL/GenBank/DDBJ whole genome shotgun (WGS) entry which is preliminary data.</text>
</comment>
<accession>A0ABV5MTA5</accession>
<feature type="region of interest" description="Disordered" evidence="1">
    <location>
        <begin position="245"/>
        <end position="294"/>
    </location>
</feature>
<keyword evidence="3" id="KW-1185">Reference proteome</keyword>
<sequence length="294" mass="32179">MDFDAVADELYGLRPEHFTATRDTRAAEARTTGDRALAERIGALRRPSPAAWASNLLVRAQPDQVEPLLRLGEGLRRAHHDLDGAQLRELVRQQRALVGALSRQAAHLAAQAGRRITPDAQREVERTLQAVLADPEAAREWAAGRLVKALDAAVGFPSVAQDAVRRAPAVSAVPAPAARRESAAAENRRARLAEARQEAEHAEGDLRTAEAESAAAAGEAADAQQRADRLHQRVGSLTEELRRAEEEHRQAVAAERQARERARFADRRVTEARRHASSAAARVKRLTEKTHRTT</sequence>
<proteinExistence type="predicted"/>
<feature type="compositionally biased region" description="Low complexity" evidence="1">
    <location>
        <begin position="166"/>
        <end position="177"/>
    </location>
</feature>
<evidence type="ECO:0000313" key="2">
    <source>
        <dbReference type="EMBL" id="MFB9461246.1"/>
    </source>
</evidence>
<dbReference type="RefSeq" id="WP_381340285.1">
    <property type="nucleotide sequence ID" value="NZ_JBHMCY010000001.1"/>
</dbReference>
<organism evidence="2 3">
    <name type="scientific">Streptomyces cinereospinus</name>
    <dbReference type="NCBI Taxonomy" id="285561"/>
    <lineage>
        <taxon>Bacteria</taxon>
        <taxon>Bacillati</taxon>
        <taxon>Actinomycetota</taxon>
        <taxon>Actinomycetes</taxon>
        <taxon>Kitasatosporales</taxon>
        <taxon>Streptomycetaceae</taxon>
        <taxon>Streptomyces</taxon>
    </lineage>
</organism>
<feature type="compositionally biased region" description="Basic and acidic residues" evidence="1">
    <location>
        <begin position="285"/>
        <end position="294"/>
    </location>
</feature>
<protein>
    <submittedName>
        <fullName evidence="2">Uncharacterized protein</fullName>
    </submittedName>
</protein>
<evidence type="ECO:0000256" key="1">
    <source>
        <dbReference type="SAM" id="MobiDB-lite"/>
    </source>
</evidence>
<dbReference type="SUPFAM" id="SSF57997">
    <property type="entry name" value="Tropomyosin"/>
    <property type="match status" value="1"/>
</dbReference>